<evidence type="ECO:0000259" key="2">
    <source>
        <dbReference type="Pfam" id="PF09968"/>
    </source>
</evidence>
<dbReference type="EMBL" id="JAQIBD010000004">
    <property type="protein sequence ID" value="MDM5272464.1"/>
    <property type="molecule type" value="Genomic_DNA"/>
</dbReference>
<feature type="signal peptide" evidence="1">
    <location>
        <begin position="1"/>
        <end position="25"/>
    </location>
</feature>
<gene>
    <name evidence="3" type="ORF">PGH07_09755</name>
</gene>
<dbReference type="PROSITE" id="PS51257">
    <property type="entry name" value="PROKAR_LIPOPROTEIN"/>
    <property type="match status" value="1"/>
</dbReference>
<feature type="domain" description="DUF2202" evidence="2">
    <location>
        <begin position="257"/>
        <end position="393"/>
    </location>
</feature>
<name>A0ABT7R047_9BACT</name>
<accession>A0ABT7R047</accession>
<comment type="caution">
    <text evidence="3">The sequence shown here is derived from an EMBL/GenBank/DDBJ whole genome shotgun (WGS) entry which is preliminary data.</text>
</comment>
<evidence type="ECO:0000313" key="4">
    <source>
        <dbReference type="Proteomes" id="UP001169069"/>
    </source>
</evidence>
<keyword evidence="4" id="KW-1185">Reference proteome</keyword>
<proteinExistence type="predicted"/>
<feature type="chain" id="PRO_5047373969" evidence="1">
    <location>
        <begin position="26"/>
        <end position="396"/>
    </location>
</feature>
<dbReference type="InterPro" id="IPR019243">
    <property type="entry name" value="DUF2202"/>
</dbReference>
<dbReference type="Proteomes" id="UP001169069">
    <property type="component" value="Unassembled WGS sequence"/>
</dbReference>
<protein>
    <submittedName>
        <fullName evidence="3">DUF2202 domain-containing protein</fullName>
    </submittedName>
</protein>
<sequence>MLKQSFIISTLAALVLAGCSGTSSTDTVSSSVTDITVERGPVDGAAVTDANGKLAQYMGQARYRFTSAPTYPISAEGGYIDINRNGSIEAGEVKLQYKLEAKQGDVITVVTTLASNTQVRVMLQEEFGLSDEEIDTATPGTNKTIAAISDEAYAYCLENNLSTMNLSEEQALQIQERIHARIAMYTESNQSVSEFENALMNELRIERITESELPGIQQELREAQDTDMNTSEHNQTLEQLQTMINDIPDANLTDLQKEGLIYMAEEEKLARDVYEYLYAAWGDDIFTNIASSEQQHMEAVLLLLEKYELNVPATLESRGVFENNELQSLYDQLIAKGVLSLTDALEVGVTIEEVDIADLNVRLETDLPEDLELVYEHLLYGSYNHLEAFNSQLAIQ</sequence>
<keyword evidence="1" id="KW-0732">Signal</keyword>
<dbReference type="InterPro" id="IPR009078">
    <property type="entry name" value="Ferritin-like_SF"/>
</dbReference>
<dbReference type="InterPro" id="IPR012347">
    <property type="entry name" value="Ferritin-like"/>
</dbReference>
<dbReference type="Pfam" id="PF09968">
    <property type="entry name" value="DUF2202"/>
    <property type="match status" value="1"/>
</dbReference>
<reference evidence="3" key="1">
    <citation type="submission" date="2023-01" db="EMBL/GenBank/DDBJ databases">
        <title>Sulfurovum sp. zt1-1 genome assembly.</title>
        <authorList>
            <person name="Wang J."/>
        </authorList>
    </citation>
    <scope>NUCLEOTIDE SEQUENCE</scope>
    <source>
        <strain evidence="3">Zt1-1</strain>
    </source>
</reference>
<dbReference type="Gene3D" id="1.20.1260.10">
    <property type="match status" value="1"/>
</dbReference>
<evidence type="ECO:0000313" key="3">
    <source>
        <dbReference type="EMBL" id="MDM5272464.1"/>
    </source>
</evidence>
<evidence type="ECO:0000256" key="1">
    <source>
        <dbReference type="SAM" id="SignalP"/>
    </source>
</evidence>
<dbReference type="InterPro" id="IPR018247">
    <property type="entry name" value="EF_Hand_1_Ca_BS"/>
</dbReference>
<dbReference type="CDD" id="cd01048">
    <property type="entry name" value="Ferritin_like_AB2"/>
    <property type="match status" value="1"/>
</dbReference>
<organism evidence="3 4">
    <name type="scientific">Sulfurovum zhangzhouensis</name>
    <dbReference type="NCBI Taxonomy" id="3019067"/>
    <lineage>
        <taxon>Bacteria</taxon>
        <taxon>Pseudomonadati</taxon>
        <taxon>Campylobacterota</taxon>
        <taxon>Epsilonproteobacteria</taxon>
        <taxon>Campylobacterales</taxon>
        <taxon>Sulfurovaceae</taxon>
        <taxon>Sulfurovum</taxon>
    </lineage>
</organism>
<dbReference type="PROSITE" id="PS00018">
    <property type="entry name" value="EF_HAND_1"/>
    <property type="match status" value="1"/>
</dbReference>
<dbReference type="RefSeq" id="WP_289414281.1">
    <property type="nucleotide sequence ID" value="NZ_JAQIBD010000004.1"/>
</dbReference>
<dbReference type="SUPFAM" id="SSF47240">
    <property type="entry name" value="Ferritin-like"/>
    <property type="match status" value="1"/>
</dbReference>